<reference evidence="1 2" key="1">
    <citation type="submission" date="2015-01" db="EMBL/GenBank/DDBJ databases">
        <title>Evolution of Trichinella species and genotypes.</title>
        <authorList>
            <person name="Korhonen P.K."/>
            <person name="Edoardo P."/>
            <person name="Giuseppe L.R."/>
            <person name="Gasser R.B."/>
        </authorList>
    </citation>
    <scope>NUCLEOTIDE SEQUENCE [LARGE SCALE GENOMIC DNA]</scope>
    <source>
        <strain evidence="1">ISS141</strain>
    </source>
</reference>
<organism evidence="1 2">
    <name type="scientific">Trichinella pseudospiralis</name>
    <name type="common">Parasitic roundworm</name>
    <dbReference type="NCBI Taxonomy" id="6337"/>
    <lineage>
        <taxon>Eukaryota</taxon>
        <taxon>Metazoa</taxon>
        <taxon>Ecdysozoa</taxon>
        <taxon>Nematoda</taxon>
        <taxon>Enoplea</taxon>
        <taxon>Dorylaimia</taxon>
        <taxon>Trichinellida</taxon>
        <taxon>Trichinellidae</taxon>
        <taxon>Trichinella</taxon>
    </lineage>
</organism>
<name>A0A0V0WPG5_TRIPS</name>
<protein>
    <submittedName>
        <fullName evidence="1">Uncharacterized protein</fullName>
    </submittedName>
</protein>
<evidence type="ECO:0000313" key="2">
    <source>
        <dbReference type="Proteomes" id="UP000054815"/>
    </source>
</evidence>
<accession>A0A0V0WPG5</accession>
<dbReference type="AlphaFoldDB" id="A0A0V0WPG5"/>
<gene>
    <name evidence="1" type="ORF">T4E_3032</name>
</gene>
<sequence>MRLFRLFLAKRVLVGIYSITTDLYLLKASKTQ</sequence>
<dbReference type="EMBL" id="JYDU01000894">
    <property type="protein sequence ID" value="KRX77681.1"/>
    <property type="molecule type" value="Genomic_DNA"/>
</dbReference>
<proteinExistence type="predicted"/>
<comment type="caution">
    <text evidence="1">The sequence shown here is derived from an EMBL/GenBank/DDBJ whole genome shotgun (WGS) entry which is preliminary data.</text>
</comment>
<evidence type="ECO:0000313" key="1">
    <source>
        <dbReference type="EMBL" id="KRX77681.1"/>
    </source>
</evidence>
<dbReference type="Proteomes" id="UP000054815">
    <property type="component" value="Unassembled WGS sequence"/>
</dbReference>